<gene>
    <name evidence="1" type="ORF">L6452_27698</name>
</gene>
<dbReference type="Proteomes" id="UP001055879">
    <property type="component" value="Linkage Group LG09"/>
</dbReference>
<reference evidence="2" key="1">
    <citation type="journal article" date="2022" name="Mol. Ecol. Resour.">
        <title>The genomes of chicory, endive, great burdock and yacon provide insights into Asteraceae palaeo-polyploidization history and plant inulin production.</title>
        <authorList>
            <person name="Fan W."/>
            <person name="Wang S."/>
            <person name="Wang H."/>
            <person name="Wang A."/>
            <person name="Jiang F."/>
            <person name="Liu H."/>
            <person name="Zhao H."/>
            <person name="Xu D."/>
            <person name="Zhang Y."/>
        </authorList>
    </citation>
    <scope>NUCLEOTIDE SEQUENCE [LARGE SCALE GENOMIC DNA]</scope>
    <source>
        <strain evidence="2">cv. Niubang</strain>
    </source>
</reference>
<sequence length="199" mass="21728">MSHSSSPSESPSEESGHISSQSRRASTSDNYDPSEHSYSGSELSPSRSSSLVSAPPQSASRARVRTTARISIPAPVRETFIIPSRDEAGPSRLRVRRDAPSPSQVARTAGQPTGMSALESFWVSGLSRELEISKTRLDHYGQSLDKVIGMLHTQDQTMNGVMIMLAESRRVIQRLYAGLALVLGALIVIMGWFVLFYVH</sequence>
<reference evidence="1 2" key="2">
    <citation type="journal article" date="2022" name="Mol. Ecol. Resour.">
        <title>The genomes of chicory, endive, great burdock and yacon provide insights into Asteraceae paleo-polyploidization history and plant inulin production.</title>
        <authorList>
            <person name="Fan W."/>
            <person name="Wang S."/>
            <person name="Wang H."/>
            <person name="Wang A."/>
            <person name="Jiang F."/>
            <person name="Liu H."/>
            <person name="Zhao H."/>
            <person name="Xu D."/>
            <person name="Zhang Y."/>
        </authorList>
    </citation>
    <scope>NUCLEOTIDE SEQUENCE [LARGE SCALE GENOMIC DNA]</scope>
    <source>
        <strain evidence="2">cv. Niubang</strain>
    </source>
</reference>
<organism evidence="1 2">
    <name type="scientific">Arctium lappa</name>
    <name type="common">Greater burdock</name>
    <name type="synonym">Lappa major</name>
    <dbReference type="NCBI Taxonomy" id="4217"/>
    <lineage>
        <taxon>Eukaryota</taxon>
        <taxon>Viridiplantae</taxon>
        <taxon>Streptophyta</taxon>
        <taxon>Embryophyta</taxon>
        <taxon>Tracheophyta</taxon>
        <taxon>Spermatophyta</taxon>
        <taxon>Magnoliopsida</taxon>
        <taxon>eudicotyledons</taxon>
        <taxon>Gunneridae</taxon>
        <taxon>Pentapetalae</taxon>
        <taxon>asterids</taxon>
        <taxon>campanulids</taxon>
        <taxon>Asterales</taxon>
        <taxon>Asteraceae</taxon>
        <taxon>Carduoideae</taxon>
        <taxon>Cardueae</taxon>
        <taxon>Arctiinae</taxon>
        <taxon>Arctium</taxon>
    </lineage>
</organism>
<evidence type="ECO:0000313" key="1">
    <source>
        <dbReference type="EMBL" id="KAI3702064.1"/>
    </source>
</evidence>
<protein>
    <submittedName>
        <fullName evidence="1">Uncharacterized protein</fullName>
    </submittedName>
</protein>
<keyword evidence="2" id="KW-1185">Reference proteome</keyword>
<accession>A0ACB8ZWI2</accession>
<name>A0ACB8ZWI2_ARCLA</name>
<proteinExistence type="predicted"/>
<evidence type="ECO:0000313" key="2">
    <source>
        <dbReference type="Proteomes" id="UP001055879"/>
    </source>
</evidence>
<dbReference type="EMBL" id="CM042055">
    <property type="protein sequence ID" value="KAI3702064.1"/>
    <property type="molecule type" value="Genomic_DNA"/>
</dbReference>
<comment type="caution">
    <text evidence="1">The sequence shown here is derived from an EMBL/GenBank/DDBJ whole genome shotgun (WGS) entry which is preliminary data.</text>
</comment>